<dbReference type="HOGENOM" id="CLU_038628_14_1_1"/>
<name>K1Q0F5_MAGGI</name>
<gene>
    <name evidence="1" type="ORF">CGI_10010806</name>
</gene>
<dbReference type="SUPFAM" id="SSF56496">
    <property type="entry name" value="Fibrinogen C-terminal domain-like"/>
    <property type="match status" value="1"/>
</dbReference>
<dbReference type="InterPro" id="IPR002181">
    <property type="entry name" value="Fibrinogen_a/b/g_C_dom"/>
</dbReference>
<accession>K1Q0F5</accession>
<dbReference type="Gene3D" id="3.90.215.10">
    <property type="entry name" value="Gamma Fibrinogen, chain A, domain 1"/>
    <property type="match status" value="1"/>
</dbReference>
<dbReference type="PROSITE" id="PS51406">
    <property type="entry name" value="FIBRINOGEN_C_2"/>
    <property type="match status" value="1"/>
</dbReference>
<dbReference type="PANTHER" id="PTHR19143">
    <property type="entry name" value="FIBRINOGEN/TENASCIN/ANGIOPOEITIN"/>
    <property type="match status" value="1"/>
</dbReference>
<dbReference type="EMBL" id="JH816863">
    <property type="protein sequence ID" value="EKC24839.1"/>
    <property type="molecule type" value="Genomic_DNA"/>
</dbReference>
<dbReference type="SMART" id="SM00186">
    <property type="entry name" value="FBG"/>
    <property type="match status" value="1"/>
</dbReference>
<dbReference type="AlphaFoldDB" id="K1Q0F5"/>
<dbReference type="GO" id="GO:0005615">
    <property type="term" value="C:extracellular space"/>
    <property type="evidence" value="ECO:0007669"/>
    <property type="project" value="TreeGrafter"/>
</dbReference>
<evidence type="ECO:0000313" key="1">
    <source>
        <dbReference type="EMBL" id="EKC24839.1"/>
    </source>
</evidence>
<proteinExistence type="predicted"/>
<dbReference type="InterPro" id="IPR003609">
    <property type="entry name" value="Pan_app"/>
</dbReference>
<dbReference type="InterPro" id="IPR014716">
    <property type="entry name" value="Fibrinogen_a/b/g_C_1"/>
</dbReference>
<dbReference type="InterPro" id="IPR050373">
    <property type="entry name" value="Fibrinogen_C-term_domain"/>
</dbReference>
<dbReference type="Pfam" id="PF00024">
    <property type="entry name" value="PAN_1"/>
    <property type="match status" value="1"/>
</dbReference>
<reference evidence="1" key="1">
    <citation type="journal article" date="2012" name="Nature">
        <title>The oyster genome reveals stress adaptation and complexity of shell formation.</title>
        <authorList>
            <person name="Zhang G."/>
            <person name="Fang X."/>
            <person name="Guo X."/>
            <person name="Li L."/>
            <person name="Luo R."/>
            <person name="Xu F."/>
            <person name="Yang P."/>
            <person name="Zhang L."/>
            <person name="Wang X."/>
            <person name="Qi H."/>
            <person name="Xiong Z."/>
            <person name="Que H."/>
            <person name="Xie Y."/>
            <person name="Holland P.W."/>
            <person name="Paps J."/>
            <person name="Zhu Y."/>
            <person name="Wu F."/>
            <person name="Chen Y."/>
            <person name="Wang J."/>
            <person name="Peng C."/>
            <person name="Meng J."/>
            <person name="Yang L."/>
            <person name="Liu J."/>
            <person name="Wen B."/>
            <person name="Zhang N."/>
            <person name="Huang Z."/>
            <person name="Zhu Q."/>
            <person name="Feng Y."/>
            <person name="Mount A."/>
            <person name="Hedgecock D."/>
            <person name="Xu Z."/>
            <person name="Liu Y."/>
            <person name="Domazet-Loso T."/>
            <person name="Du Y."/>
            <person name="Sun X."/>
            <person name="Zhang S."/>
            <person name="Liu B."/>
            <person name="Cheng P."/>
            <person name="Jiang X."/>
            <person name="Li J."/>
            <person name="Fan D."/>
            <person name="Wang W."/>
            <person name="Fu W."/>
            <person name="Wang T."/>
            <person name="Wang B."/>
            <person name="Zhang J."/>
            <person name="Peng Z."/>
            <person name="Li Y."/>
            <person name="Li N."/>
            <person name="Wang J."/>
            <person name="Chen M."/>
            <person name="He Y."/>
            <person name="Tan F."/>
            <person name="Song X."/>
            <person name="Zheng Q."/>
            <person name="Huang R."/>
            <person name="Yang H."/>
            <person name="Du X."/>
            <person name="Chen L."/>
            <person name="Yang M."/>
            <person name="Gaffney P.M."/>
            <person name="Wang S."/>
            <person name="Luo L."/>
            <person name="She Z."/>
            <person name="Ming Y."/>
            <person name="Huang W."/>
            <person name="Zhang S."/>
            <person name="Huang B."/>
            <person name="Zhang Y."/>
            <person name="Qu T."/>
            <person name="Ni P."/>
            <person name="Miao G."/>
            <person name="Wang J."/>
            <person name="Wang Q."/>
            <person name="Steinberg C.E."/>
            <person name="Wang H."/>
            <person name="Li N."/>
            <person name="Qian L."/>
            <person name="Zhang G."/>
            <person name="Li Y."/>
            <person name="Yang H."/>
            <person name="Liu X."/>
            <person name="Wang J."/>
            <person name="Yin Y."/>
            <person name="Wang J."/>
        </authorList>
    </citation>
    <scope>NUCLEOTIDE SEQUENCE [LARGE SCALE GENOMIC DNA]</scope>
    <source>
        <strain evidence="1">05x7-T-G4-1.051#20</strain>
    </source>
</reference>
<protein>
    <submittedName>
        <fullName evidence="1">Ficolin-1</fullName>
    </submittedName>
</protein>
<dbReference type="Pfam" id="PF00147">
    <property type="entry name" value="Fibrinogen_C"/>
    <property type="match status" value="1"/>
</dbReference>
<dbReference type="InParanoid" id="K1Q0F5"/>
<organism evidence="1">
    <name type="scientific">Magallana gigas</name>
    <name type="common">Pacific oyster</name>
    <name type="synonym">Crassostrea gigas</name>
    <dbReference type="NCBI Taxonomy" id="29159"/>
    <lineage>
        <taxon>Eukaryota</taxon>
        <taxon>Metazoa</taxon>
        <taxon>Spiralia</taxon>
        <taxon>Lophotrochozoa</taxon>
        <taxon>Mollusca</taxon>
        <taxon>Bivalvia</taxon>
        <taxon>Autobranchia</taxon>
        <taxon>Pteriomorphia</taxon>
        <taxon>Ostreida</taxon>
        <taxon>Ostreoidea</taxon>
        <taxon>Ostreidae</taxon>
        <taxon>Magallana</taxon>
    </lineage>
</organism>
<sequence>MRVTSATVHGERYIGPVVRVMGIIGQQQCVRECRHRPKLCRGVNYRKQELLCELVSVINETEPKSDYVRIELDQVFQRRQDGSEDFYRTWIEYKNGFGNLSSEFWLGNDKLHQLLSQGTYEMRMNMEDFDNETRYVKYSSFNVGNESTKFTFTVSGFSGNVGSNDLFNVGVTYRKWRNAYYSLKSTELMVRRVK</sequence>
<dbReference type="InterPro" id="IPR036056">
    <property type="entry name" value="Fibrinogen-like_C"/>
</dbReference>